<proteinExistence type="predicted"/>
<feature type="compositionally biased region" description="Basic and acidic residues" evidence="1">
    <location>
        <begin position="28"/>
        <end position="72"/>
    </location>
</feature>
<feature type="compositionally biased region" description="Basic and acidic residues" evidence="1">
    <location>
        <begin position="1"/>
        <end position="20"/>
    </location>
</feature>
<keyword evidence="3" id="KW-1185">Reference proteome</keyword>
<evidence type="ECO:0000313" key="3">
    <source>
        <dbReference type="Proteomes" id="UP001595583"/>
    </source>
</evidence>
<dbReference type="RefSeq" id="WP_378217260.1">
    <property type="nucleotide sequence ID" value="NZ_JBHRTK010000001.1"/>
</dbReference>
<name>A0ABV7K5B8_9HYPH</name>
<sequence length="83" mass="9706">MPGRKTHEQQLRIIEKREDTSNAGNEFNAKDELKRSRQEREAHRKGANLRDEKVDLVDEDNRQVIRGENHESQHHKHGGRGNS</sequence>
<dbReference type="EMBL" id="JBHRTK010000001">
    <property type="protein sequence ID" value="MFC3204610.1"/>
    <property type="molecule type" value="Genomic_DNA"/>
</dbReference>
<gene>
    <name evidence="2" type="ORF">ACFOHJ_00045</name>
</gene>
<comment type="caution">
    <text evidence="2">The sequence shown here is derived from an EMBL/GenBank/DDBJ whole genome shotgun (WGS) entry which is preliminary data.</text>
</comment>
<reference evidence="3" key="1">
    <citation type="journal article" date="2019" name="Int. J. Syst. Evol. Microbiol.">
        <title>The Global Catalogue of Microorganisms (GCM) 10K type strain sequencing project: providing services to taxonomists for standard genome sequencing and annotation.</title>
        <authorList>
            <consortium name="The Broad Institute Genomics Platform"/>
            <consortium name="The Broad Institute Genome Sequencing Center for Infectious Disease"/>
            <person name="Wu L."/>
            <person name="Ma J."/>
        </authorList>
    </citation>
    <scope>NUCLEOTIDE SEQUENCE [LARGE SCALE GENOMIC DNA]</scope>
    <source>
        <strain evidence="3">KCTC 52165</strain>
    </source>
</reference>
<evidence type="ECO:0000313" key="2">
    <source>
        <dbReference type="EMBL" id="MFC3204610.1"/>
    </source>
</evidence>
<dbReference type="Proteomes" id="UP001595583">
    <property type="component" value="Unassembled WGS sequence"/>
</dbReference>
<feature type="region of interest" description="Disordered" evidence="1">
    <location>
        <begin position="1"/>
        <end position="83"/>
    </location>
</feature>
<feature type="compositionally biased region" description="Basic residues" evidence="1">
    <location>
        <begin position="73"/>
        <end position="83"/>
    </location>
</feature>
<organism evidence="2 3">
    <name type="scientific">Aquamicrobium soli</name>
    <dbReference type="NCBI Taxonomy" id="1811518"/>
    <lineage>
        <taxon>Bacteria</taxon>
        <taxon>Pseudomonadati</taxon>
        <taxon>Pseudomonadota</taxon>
        <taxon>Alphaproteobacteria</taxon>
        <taxon>Hyphomicrobiales</taxon>
        <taxon>Phyllobacteriaceae</taxon>
        <taxon>Aquamicrobium</taxon>
    </lineage>
</organism>
<protein>
    <submittedName>
        <fullName evidence="2">Uncharacterized protein</fullName>
    </submittedName>
</protein>
<evidence type="ECO:0000256" key="1">
    <source>
        <dbReference type="SAM" id="MobiDB-lite"/>
    </source>
</evidence>
<accession>A0ABV7K5B8</accession>